<dbReference type="Gene3D" id="3.30.360.10">
    <property type="entry name" value="Dihydrodipicolinate Reductase, domain 2"/>
    <property type="match status" value="1"/>
</dbReference>
<gene>
    <name evidence="6" type="ORF">HD594_000793</name>
</gene>
<dbReference type="InterPro" id="IPR055170">
    <property type="entry name" value="GFO_IDH_MocA-like_dom"/>
</dbReference>
<feature type="domain" description="GFO/IDH/MocA-like oxidoreductase" evidence="5">
    <location>
        <begin position="131"/>
        <end position="245"/>
    </location>
</feature>
<reference evidence="6 7" key="1">
    <citation type="submission" date="2020-08" db="EMBL/GenBank/DDBJ databases">
        <title>Sequencing the genomes of 1000 actinobacteria strains.</title>
        <authorList>
            <person name="Klenk H.-P."/>
        </authorList>
    </citation>
    <scope>NUCLEOTIDE SEQUENCE [LARGE SCALE GENOMIC DNA]</scope>
    <source>
        <strain evidence="6 7">DSM 12511</strain>
    </source>
</reference>
<dbReference type="GO" id="GO:0016491">
    <property type="term" value="F:oxidoreductase activity"/>
    <property type="evidence" value="ECO:0007669"/>
    <property type="project" value="UniProtKB-KW"/>
</dbReference>
<sequence>MPIRVGLVGYGVGGRLFHSPYIRASEECRLVGIVARSAERVAEIHRDHPGVPVYGTLGELIDAGIDAVVVSTPPHTRRELVLEAVGRGVAVVADKPFAPSAAAGADLVEAAERAGVLLNVFHNRRFDTDIVTARAVLASGELGRITRLDLRCDQDDPETLEGGAEGGLLRDLGSHVVDQALFLMGPARFVTAQLDWIDHPQGRTDAGFVITIEHAGGGHSHVSASKINRLSSRELRLHGEHGSYRSDFSDVQFEALRRGETPIGTRETWGYELEDRWGVLAAGDGVRRIPSLQGDYAAYYDAFARAVVSGGTGPVPAREGVEVLAVLDAARSSAAEHRTVALD</sequence>
<evidence type="ECO:0000313" key="6">
    <source>
        <dbReference type="EMBL" id="MBB6390480.1"/>
    </source>
</evidence>
<proteinExistence type="inferred from homology"/>
<dbReference type="Proteomes" id="UP000537775">
    <property type="component" value="Unassembled WGS sequence"/>
</dbReference>
<protein>
    <submittedName>
        <fullName evidence="6">Putative dehydrogenase</fullName>
    </submittedName>
</protein>
<evidence type="ECO:0000256" key="1">
    <source>
        <dbReference type="ARBA" id="ARBA00010928"/>
    </source>
</evidence>
<dbReference type="GO" id="GO:0000166">
    <property type="term" value="F:nucleotide binding"/>
    <property type="evidence" value="ECO:0007669"/>
    <property type="project" value="InterPro"/>
</dbReference>
<evidence type="ECO:0000259" key="4">
    <source>
        <dbReference type="Pfam" id="PF01408"/>
    </source>
</evidence>
<dbReference type="PANTHER" id="PTHR43708">
    <property type="entry name" value="CONSERVED EXPRESSED OXIDOREDUCTASE (EUROFUNG)"/>
    <property type="match status" value="1"/>
</dbReference>
<name>A0A7X0KTU0_9MICO</name>
<evidence type="ECO:0000256" key="3">
    <source>
        <dbReference type="ARBA" id="ARBA00023027"/>
    </source>
</evidence>
<organism evidence="6 7">
    <name type="scientific">Microbacterium thalassium</name>
    <dbReference type="NCBI Taxonomy" id="362649"/>
    <lineage>
        <taxon>Bacteria</taxon>
        <taxon>Bacillati</taxon>
        <taxon>Actinomycetota</taxon>
        <taxon>Actinomycetes</taxon>
        <taxon>Micrococcales</taxon>
        <taxon>Microbacteriaceae</taxon>
        <taxon>Microbacterium</taxon>
    </lineage>
</organism>
<dbReference type="PANTHER" id="PTHR43708:SF5">
    <property type="entry name" value="CONSERVED EXPRESSED OXIDOREDUCTASE (EUROFUNG)-RELATED"/>
    <property type="match status" value="1"/>
</dbReference>
<dbReference type="Pfam" id="PF01408">
    <property type="entry name" value="GFO_IDH_MocA"/>
    <property type="match status" value="1"/>
</dbReference>
<feature type="domain" description="Gfo/Idh/MocA-like oxidoreductase N-terminal" evidence="4">
    <location>
        <begin position="3"/>
        <end position="121"/>
    </location>
</feature>
<evidence type="ECO:0000259" key="5">
    <source>
        <dbReference type="Pfam" id="PF22725"/>
    </source>
</evidence>
<dbReference type="InterPro" id="IPR036291">
    <property type="entry name" value="NAD(P)-bd_dom_sf"/>
</dbReference>
<dbReference type="InterPro" id="IPR051317">
    <property type="entry name" value="Gfo/Idh/MocA_oxidoreduct"/>
</dbReference>
<dbReference type="SUPFAM" id="SSF51735">
    <property type="entry name" value="NAD(P)-binding Rossmann-fold domains"/>
    <property type="match status" value="1"/>
</dbReference>
<comment type="caution">
    <text evidence="6">The sequence shown here is derived from an EMBL/GenBank/DDBJ whole genome shotgun (WGS) entry which is preliminary data.</text>
</comment>
<dbReference type="Gene3D" id="3.40.50.720">
    <property type="entry name" value="NAD(P)-binding Rossmann-like Domain"/>
    <property type="match status" value="1"/>
</dbReference>
<keyword evidence="3" id="KW-0520">NAD</keyword>
<keyword evidence="7" id="KW-1185">Reference proteome</keyword>
<dbReference type="RefSeq" id="WP_184749725.1">
    <property type="nucleotide sequence ID" value="NZ_BAAAJR010000003.1"/>
</dbReference>
<comment type="similarity">
    <text evidence="1">Belongs to the Gfo/Idh/MocA family.</text>
</comment>
<dbReference type="EMBL" id="JACHML010000001">
    <property type="protein sequence ID" value="MBB6390480.1"/>
    <property type="molecule type" value="Genomic_DNA"/>
</dbReference>
<dbReference type="AlphaFoldDB" id="A0A7X0KTU0"/>
<accession>A0A7X0KTU0</accession>
<dbReference type="SUPFAM" id="SSF55347">
    <property type="entry name" value="Glyceraldehyde-3-phosphate dehydrogenase-like, C-terminal domain"/>
    <property type="match status" value="1"/>
</dbReference>
<evidence type="ECO:0000313" key="7">
    <source>
        <dbReference type="Proteomes" id="UP000537775"/>
    </source>
</evidence>
<evidence type="ECO:0000256" key="2">
    <source>
        <dbReference type="ARBA" id="ARBA00023002"/>
    </source>
</evidence>
<keyword evidence="2" id="KW-0560">Oxidoreductase</keyword>
<dbReference type="Pfam" id="PF22725">
    <property type="entry name" value="GFO_IDH_MocA_C3"/>
    <property type="match status" value="1"/>
</dbReference>
<dbReference type="InterPro" id="IPR000683">
    <property type="entry name" value="Gfo/Idh/MocA-like_OxRdtase_N"/>
</dbReference>